<dbReference type="AlphaFoldDB" id="A0A9K3CW42"/>
<name>A0A9K3CW42_9EUKA</name>
<gene>
    <name evidence="2" type="ORF">KIPB_005081</name>
</gene>
<organism evidence="2 3">
    <name type="scientific">Kipferlia bialata</name>
    <dbReference type="NCBI Taxonomy" id="797122"/>
    <lineage>
        <taxon>Eukaryota</taxon>
        <taxon>Metamonada</taxon>
        <taxon>Carpediemonas-like organisms</taxon>
        <taxon>Kipferlia</taxon>
    </lineage>
</organism>
<dbReference type="EMBL" id="BDIP01001153">
    <property type="protein sequence ID" value="GIQ83721.1"/>
    <property type="molecule type" value="Genomic_DNA"/>
</dbReference>
<dbReference type="Proteomes" id="UP000265618">
    <property type="component" value="Unassembled WGS sequence"/>
</dbReference>
<feature type="compositionally biased region" description="Polar residues" evidence="1">
    <location>
        <begin position="1"/>
        <end position="28"/>
    </location>
</feature>
<sequence>MHPSFNMQHTPGPRPQSTRGSIARSNRTSLKDVATPTTHHVLTMDKDVMPKECASRELILGANYAASDKEFDKLLSMERRTASARKARAEKARREREERERQTEREGDEERPQ</sequence>
<proteinExistence type="predicted"/>
<keyword evidence="3" id="KW-1185">Reference proteome</keyword>
<protein>
    <submittedName>
        <fullName evidence="2">Uncharacterized protein</fullName>
    </submittedName>
</protein>
<feature type="region of interest" description="Disordered" evidence="1">
    <location>
        <begin position="80"/>
        <end position="113"/>
    </location>
</feature>
<reference evidence="2 3" key="1">
    <citation type="journal article" date="2018" name="PLoS ONE">
        <title>The draft genome of Kipferlia bialata reveals reductive genome evolution in fornicate parasites.</title>
        <authorList>
            <person name="Tanifuji G."/>
            <person name="Takabayashi S."/>
            <person name="Kume K."/>
            <person name="Takagi M."/>
            <person name="Nakayama T."/>
            <person name="Kamikawa R."/>
            <person name="Inagaki Y."/>
            <person name="Hashimoto T."/>
        </authorList>
    </citation>
    <scope>NUCLEOTIDE SEQUENCE [LARGE SCALE GENOMIC DNA]</scope>
    <source>
        <strain evidence="2">NY0173</strain>
    </source>
</reference>
<evidence type="ECO:0000256" key="1">
    <source>
        <dbReference type="SAM" id="MobiDB-lite"/>
    </source>
</evidence>
<evidence type="ECO:0000313" key="3">
    <source>
        <dbReference type="Proteomes" id="UP000265618"/>
    </source>
</evidence>
<comment type="caution">
    <text evidence="2">The sequence shown here is derived from an EMBL/GenBank/DDBJ whole genome shotgun (WGS) entry which is preliminary data.</text>
</comment>
<feature type="region of interest" description="Disordered" evidence="1">
    <location>
        <begin position="1"/>
        <end position="38"/>
    </location>
</feature>
<evidence type="ECO:0000313" key="2">
    <source>
        <dbReference type="EMBL" id="GIQ83721.1"/>
    </source>
</evidence>
<accession>A0A9K3CW42</accession>